<dbReference type="InterPro" id="IPR018274">
    <property type="entry name" value="PEP_util_AS"/>
</dbReference>
<dbReference type="Pfam" id="PF00391">
    <property type="entry name" value="PEP-utilizers"/>
    <property type="match status" value="1"/>
</dbReference>
<dbReference type="InterPro" id="IPR013815">
    <property type="entry name" value="ATP_grasp_subdomain_1"/>
</dbReference>
<feature type="domain" description="Pyruvate phosphate dikinase AMP/ATP-binding" evidence="16">
    <location>
        <begin position="17"/>
        <end position="54"/>
    </location>
</feature>
<comment type="cofactor">
    <cofactor evidence="1 11 14">
        <name>Mg(2+)</name>
        <dbReference type="ChEBI" id="CHEBI:18420"/>
    </cofactor>
</comment>
<feature type="domain" description="PEP-utilising enzyme mobile" evidence="15">
    <location>
        <begin position="420"/>
        <end position="499"/>
    </location>
</feature>
<dbReference type="PANTHER" id="PTHR22931:SF9">
    <property type="entry name" value="PYRUVATE, PHOSPHATE DIKINASE 1, CHLOROPLASTIC"/>
    <property type="match status" value="1"/>
</dbReference>
<keyword evidence="7" id="KW-0547">Nucleotide-binding</keyword>
<evidence type="ECO:0000259" key="15">
    <source>
        <dbReference type="Pfam" id="PF00391"/>
    </source>
</evidence>
<dbReference type="RefSeq" id="WP_042205531.1">
    <property type="nucleotide sequence ID" value="NZ_CP009288.1"/>
</dbReference>
<dbReference type="InterPro" id="IPR010121">
    <property type="entry name" value="Pyruvate_phosphate_dikinase"/>
</dbReference>
<feature type="binding site" evidence="13">
    <location>
        <position position="772"/>
    </location>
    <ligand>
        <name>substrate</name>
    </ligand>
</feature>
<evidence type="ECO:0000313" key="18">
    <source>
        <dbReference type="EMBL" id="AIQ11642.1"/>
    </source>
</evidence>
<feature type="binding site" evidence="13">
    <location>
        <position position="773"/>
    </location>
    <ligand>
        <name>substrate</name>
    </ligand>
</feature>
<evidence type="ECO:0000256" key="9">
    <source>
        <dbReference type="ARBA" id="ARBA00022840"/>
    </source>
</evidence>
<evidence type="ECO:0000259" key="17">
    <source>
        <dbReference type="Pfam" id="PF02896"/>
    </source>
</evidence>
<dbReference type="Proteomes" id="UP000029409">
    <property type="component" value="Chromosome"/>
</dbReference>
<dbReference type="PIRSF" id="PIRSF000853">
    <property type="entry name" value="PPDK"/>
    <property type="match status" value="1"/>
</dbReference>
<keyword evidence="9" id="KW-0067">ATP-binding</keyword>
<accession>A0A089HKJ8</accession>
<sequence length="892" mass="97667">MLKRVYRFKEGNAEMKNLLGGKGANLAEMTALGLPIPPGFTVTTEACQAYYAAGGKMPEGLMQEIHHALRGLEAAKSAEFGGVSRPLLVSVRSGSVTSMPGMMDTILNLGLNDDTVKGLAEQTGNERFAYDCYRRFIQMFGDVVLGIHSIYFERLIEMCRKENGRSCDQEISASEWKELIAKYKSIVEDRTGQPFPQDVHVQLKLAVEAVFRSWNNMRAKVYRKAYGIPDEQGTAVNIQAMVFGNLGTGSGTGVLFTRNPSTGERELYGEYLADAQGEDVVAGVRTPKAVSELFSELPLVYEQLSAAAGLLEIHYRDMQDIEFTVENGSLYLLQTRSGKRTAQASIKIAVDLTKEGILSKEEAVSRIEPGHLDQLLHRSLAIPAELAPIAKGLPASPGAAVGLIALDADTAERWAKDGRKVVLVSTETSPDDIHGILAAEGVLTSRGGMTSHAAVVARGMGKPCVCGCEALSIDHEDRSVRIGELTLAEGEGISLDASGGRVFRGGLSLSDPEITPELLTLLDYADEIRKLRIYANADTPHDAQKAREFGAEGIGLCRTEHMFFSGSRLPIVQSMILAGGREERMFYLDRLLPMQQADFEEMFGAMDGLPVTIRLLDPPLHEFLPNPDQLREQCRKLEETGENGEEARKLKAMISKVNELREVNPMLGLRGVRLGILFPEIYEMQIEAIFKAAQSALRRGVDVRPEIMIPLVGHPDELKRMRALVDDIGGQALSEEFRGLIYRVGTMIEVPRAALLADTIAQHADFFSFGTNDLTQMTFGYSRDDAEGKFLNSYLDGNILKANPFQVLDQDGVGQLIQWAVTRGKAVKSFLKTGICGEHGGDRESISFCHRTGLEYVSCSPYRIPFARIAAAQAALLDKGEKAQSPAEKQVV</sequence>
<proteinExistence type="inferred from homology"/>
<dbReference type="SUPFAM" id="SSF51621">
    <property type="entry name" value="Phosphoenolpyruvate/pyruvate domain"/>
    <property type="match status" value="1"/>
</dbReference>
<dbReference type="Gene3D" id="3.20.20.60">
    <property type="entry name" value="Phosphoenolpyruvate-binding domains"/>
    <property type="match status" value="1"/>
</dbReference>
<feature type="active site" description="Tele-phosphohistidine intermediate" evidence="12">
    <location>
        <position position="452"/>
    </location>
</feature>
<dbReference type="NCBIfam" id="NF004531">
    <property type="entry name" value="PRK05878.1"/>
    <property type="match status" value="1"/>
</dbReference>
<dbReference type="SUPFAM" id="SSF56059">
    <property type="entry name" value="Glutathione synthetase ATP-binding domain-like"/>
    <property type="match status" value="1"/>
</dbReference>
<dbReference type="KEGG" id="pdu:PDUR_06555"/>
<dbReference type="PROSITE" id="PS00742">
    <property type="entry name" value="PEP_ENZYMES_2"/>
    <property type="match status" value="1"/>
</dbReference>
<feature type="binding site" evidence="13">
    <location>
        <position position="770"/>
    </location>
    <ligand>
        <name>substrate</name>
    </ligand>
</feature>
<dbReference type="InterPro" id="IPR036637">
    <property type="entry name" value="Phosphohistidine_dom_sf"/>
</dbReference>
<comment type="catalytic activity">
    <reaction evidence="11">
        <text>pyruvate + phosphate + ATP = phosphoenolpyruvate + AMP + diphosphate + H(+)</text>
        <dbReference type="Rhea" id="RHEA:10756"/>
        <dbReference type="ChEBI" id="CHEBI:15361"/>
        <dbReference type="ChEBI" id="CHEBI:15378"/>
        <dbReference type="ChEBI" id="CHEBI:30616"/>
        <dbReference type="ChEBI" id="CHEBI:33019"/>
        <dbReference type="ChEBI" id="CHEBI:43474"/>
        <dbReference type="ChEBI" id="CHEBI:58702"/>
        <dbReference type="ChEBI" id="CHEBI:456215"/>
        <dbReference type="EC" id="2.7.9.1"/>
    </reaction>
</comment>
<feature type="domain" description="Pyruvate phosphate dikinase AMP/ATP-binding" evidence="16">
    <location>
        <begin position="55"/>
        <end position="289"/>
    </location>
</feature>
<keyword evidence="18" id="KW-0670">Pyruvate</keyword>
<organism evidence="18 19">
    <name type="scientific">Paenibacillus durus</name>
    <name type="common">Paenibacillus azotofixans</name>
    <dbReference type="NCBI Taxonomy" id="44251"/>
    <lineage>
        <taxon>Bacteria</taxon>
        <taxon>Bacillati</taxon>
        <taxon>Bacillota</taxon>
        <taxon>Bacilli</taxon>
        <taxon>Bacillales</taxon>
        <taxon>Paenibacillaceae</taxon>
        <taxon>Paenibacillus</taxon>
    </lineage>
</organism>
<dbReference type="NCBIfam" id="TIGR01828">
    <property type="entry name" value="pyru_phos_dikin"/>
    <property type="match status" value="1"/>
</dbReference>
<protein>
    <recommendedName>
        <fullName evidence="4 11">Pyruvate, phosphate dikinase</fullName>
        <ecNumber evidence="3 11">2.7.9.1</ecNumber>
    </recommendedName>
</protein>
<evidence type="ECO:0000256" key="2">
    <source>
        <dbReference type="ARBA" id="ARBA00007837"/>
    </source>
</evidence>
<keyword evidence="10 14" id="KW-0460">Magnesium</keyword>
<keyword evidence="6 14" id="KW-0479">Metal-binding</keyword>
<feature type="active site" description="Proton donor" evidence="12">
    <location>
        <position position="836"/>
    </location>
</feature>
<evidence type="ECO:0000256" key="6">
    <source>
        <dbReference type="ARBA" id="ARBA00022723"/>
    </source>
</evidence>
<dbReference type="Gene3D" id="3.50.30.10">
    <property type="entry name" value="Phosphohistidine domain"/>
    <property type="match status" value="1"/>
</dbReference>
<dbReference type="EC" id="2.7.9.1" evidence="3 11"/>
<dbReference type="Pfam" id="PF01326">
    <property type="entry name" value="PPDK_N"/>
    <property type="match status" value="3"/>
</dbReference>
<reference evidence="18 19" key="1">
    <citation type="submission" date="2014-08" db="EMBL/GenBank/DDBJ databases">
        <title>Comparative genomics of the Paenibacillus odorifer group.</title>
        <authorList>
            <person name="den Bakker H.C."/>
            <person name="Tsai Y.-C."/>
            <person name="Martin N."/>
            <person name="Korlach J."/>
            <person name="Wiedmann M."/>
        </authorList>
    </citation>
    <scope>NUCLEOTIDE SEQUENCE [LARGE SCALE GENOMIC DNA]</scope>
    <source>
        <strain evidence="18 19">DSM 1735</strain>
    </source>
</reference>
<keyword evidence="19" id="KW-1185">Reference proteome</keyword>
<evidence type="ECO:0000256" key="5">
    <source>
        <dbReference type="ARBA" id="ARBA00022679"/>
    </source>
</evidence>
<dbReference type="eggNOG" id="COG0574">
    <property type="taxonomic scope" value="Bacteria"/>
</dbReference>
<dbReference type="Gene3D" id="1.10.189.10">
    <property type="entry name" value="Pyruvate Phosphate Dikinase, domain 2"/>
    <property type="match status" value="1"/>
</dbReference>
<evidence type="ECO:0000256" key="12">
    <source>
        <dbReference type="PIRSR" id="PIRSR000853-1"/>
    </source>
</evidence>
<feature type="binding site" evidence="14">
    <location>
        <position position="749"/>
    </location>
    <ligand>
        <name>Mg(2+)</name>
        <dbReference type="ChEBI" id="CHEBI:18420"/>
    </ligand>
</feature>
<name>A0A089HKJ8_PAEDU</name>
<evidence type="ECO:0000256" key="8">
    <source>
        <dbReference type="ARBA" id="ARBA00022777"/>
    </source>
</evidence>
<evidence type="ECO:0000256" key="10">
    <source>
        <dbReference type="ARBA" id="ARBA00022842"/>
    </source>
</evidence>
<evidence type="ECO:0000256" key="14">
    <source>
        <dbReference type="PIRSR" id="PIRSR000853-3"/>
    </source>
</evidence>
<feature type="binding site" evidence="13">
    <location>
        <position position="558"/>
    </location>
    <ligand>
        <name>substrate</name>
    </ligand>
</feature>
<feature type="binding site" evidence="13">
    <location>
        <position position="614"/>
    </location>
    <ligand>
        <name>substrate</name>
    </ligand>
</feature>
<dbReference type="Gene3D" id="3.30.1490.20">
    <property type="entry name" value="ATP-grasp fold, A domain"/>
    <property type="match status" value="1"/>
</dbReference>
<dbReference type="SUPFAM" id="SSF52009">
    <property type="entry name" value="Phosphohistidine domain"/>
    <property type="match status" value="1"/>
</dbReference>
<dbReference type="InterPro" id="IPR000121">
    <property type="entry name" value="PEP_util_C"/>
</dbReference>
<evidence type="ECO:0000256" key="11">
    <source>
        <dbReference type="PIRNR" id="PIRNR000853"/>
    </source>
</evidence>
<dbReference type="STRING" id="44251.PDUR_06555"/>
<dbReference type="InterPro" id="IPR008279">
    <property type="entry name" value="PEP-util_enz_mobile_dom"/>
</dbReference>
<dbReference type="PROSITE" id="PS00370">
    <property type="entry name" value="PEP_ENZYMES_PHOS_SITE"/>
    <property type="match status" value="1"/>
</dbReference>
<dbReference type="eggNOG" id="COG1080">
    <property type="taxonomic scope" value="Bacteria"/>
</dbReference>
<dbReference type="OrthoDB" id="9765468at2"/>
<dbReference type="Pfam" id="PF02896">
    <property type="entry name" value="PEP-utilizers_C"/>
    <property type="match status" value="1"/>
</dbReference>
<keyword evidence="8 18" id="KW-0418">Kinase</keyword>
<feature type="domain" description="PEP-utilising enzyme C-terminal" evidence="17">
    <location>
        <begin position="522"/>
        <end position="874"/>
    </location>
</feature>
<evidence type="ECO:0000256" key="3">
    <source>
        <dbReference type="ARBA" id="ARBA00011994"/>
    </source>
</evidence>
<feature type="binding site" evidence="14">
    <location>
        <position position="773"/>
    </location>
    <ligand>
        <name>Mg(2+)</name>
        <dbReference type="ChEBI" id="CHEBI:18420"/>
    </ligand>
</feature>
<dbReference type="PANTHER" id="PTHR22931">
    <property type="entry name" value="PHOSPHOENOLPYRUVATE DIKINASE-RELATED"/>
    <property type="match status" value="1"/>
</dbReference>
<evidence type="ECO:0000256" key="4">
    <source>
        <dbReference type="ARBA" id="ARBA00020138"/>
    </source>
</evidence>
<dbReference type="GO" id="GO:0005524">
    <property type="term" value="F:ATP binding"/>
    <property type="evidence" value="ECO:0007669"/>
    <property type="project" value="UniProtKB-UniRule"/>
</dbReference>
<keyword evidence="5 18" id="KW-0808">Transferase</keyword>
<evidence type="ECO:0000256" key="13">
    <source>
        <dbReference type="PIRSR" id="PIRSR000853-2"/>
    </source>
</evidence>
<comment type="similarity">
    <text evidence="2 11">Belongs to the PEP-utilizing enzyme family.</text>
</comment>
<dbReference type="GO" id="GO:0046872">
    <property type="term" value="F:metal ion binding"/>
    <property type="evidence" value="ECO:0007669"/>
    <property type="project" value="UniProtKB-UniRule"/>
</dbReference>
<feature type="binding site" evidence="13">
    <location>
        <position position="749"/>
    </location>
    <ligand>
        <name>substrate</name>
    </ligand>
</feature>
<dbReference type="InterPro" id="IPR040442">
    <property type="entry name" value="Pyrv_kinase-like_dom_sf"/>
</dbReference>
<evidence type="ECO:0000256" key="1">
    <source>
        <dbReference type="ARBA" id="ARBA00001946"/>
    </source>
</evidence>
<dbReference type="InterPro" id="IPR002192">
    <property type="entry name" value="PPDK_AMP/ATP-bd"/>
</dbReference>
<feature type="domain" description="Pyruvate phosphate dikinase AMP/ATP-binding" evidence="16">
    <location>
        <begin position="302"/>
        <end position="350"/>
    </location>
</feature>
<dbReference type="Gene3D" id="1.20.80.30">
    <property type="match status" value="1"/>
</dbReference>
<feature type="binding site" evidence="13">
    <location>
        <position position="771"/>
    </location>
    <ligand>
        <name>substrate</name>
    </ligand>
</feature>
<dbReference type="GO" id="GO:0050242">
    <property type="term" value="F:pyruvate, phosphate dikinase activity"/>
    <property type="evidence" value="ECO:0007669"/>
    <property type="project" value="UniProtKB-UniRule"/>
</dbReference>
<dbReference type="AlphaFoldDB" id="A0A089HKJ8"/>
<evidence type="ECO:0000313" key="19">
    <source>
        <dbReference type="Proteomes" id="UP000029409"/>
    </source>
</evidence>
<gene>
    <name evidence="18" type="ORF">PDUR_06555</name>
</gene>
<dbReference type="InterPro" id="IPR023151">
    <property type="entry name" value="PEP_util_CS"/>
</dbReference>
<evidence type="ECO:0000259" key="16">
    <source>
        <dbReference type="Pfam" id="PF01326"/>
    </source>
</evidence>
<evidence type="ECO:0000256" key="7">
    <source>
        <dbReference type="ARBA" id="ARBA00022741"/>
    </source>
</evidence>
<dbReference type="GO" id="GO:0016301">
    <property type="term" value="F:kinase activity"/>
    <property type="evidence" value="ECO:0007669"/>
    <property type="project" value="UniProtKB-UniRule"/>
</dbReference>
<dbReference type="InterPro" id="IPR015813">
    <property type="entry name" value="Pyrv/PenolPyrv_kinase-like_dom"/>
</dbReference>
<dbReference type="Gene3D" id="3.30.470.20">
    <property type="entry name" value="ATP-grasp fold, B domain"/>
    <property type="match status" value="1"/>
</dbReference>
<dbReference type="EMBL" id="CP009288">
    <property type="protein sequence ID" value="AIQ11642.1"/>
    <property type="molecule type" value="Genomic_DNA"/>
</dbReference>